<dbReference type="OrthoDB" id="10412823at2759"/>
<organism evidence="1 2">
    <name type="scientific">Teratosphaeria destructans</name>
    <dbReference type="NCBI Taxonomy" id="418781"/>
    <lineage>
        <taxon>Eukaryota</taxon>
        <taxon>Fungi</taxon>
        <taxon>Dikarya</taxon>
        <taxon>Ascomycota</taxon>
        <taxon>Pezizomycotina</taxon>
        <taxon>Dothideomycetes</taxon>
        <taxon>Dothideomycetidae</taxon>
        <taxon>Mycosphaerellales</taxon>
        <taxon>Teratosphaeriaceae</taxon>
        <taxon>Teratosphaeria</taxon>
    </lineage>
</organism>
<proteinExistence type="predicted"/>
<reference evidence="1 2" key="2">
    <citation type="journal article" date="2021" name="Curr. Genet.">
        <title>Genetic response to nitrogen starvation in the aggressive Eucalyptus foliar pathogen Teratosphaeria destructans.</title>
        <authorList>
            <person name="Havenga M."/>
            <person name="Wingfield B.D."/>
            <person name="Wingfield M.J."/>
            <person name="Dreyer L.L."/>
            <person name="Roets F."/>
            <person name="Aylward J."/>
        </authorList>
    </citation>
    <scope>NUCLEOTIDE SEQUENCE [LARGE SCALE GENOMIC DNA]</scope>
    <source>
        <strain evidence="1">CMW44962</strain>
    </source>
</reference>
<sequence length="139" mass="15813">MASVWKFVTKNEISYPSTAFLLNTKNASARCVKNRVNLCTRMCSISSYSQVNLPFHFMIDNKEGFVRTACFILKLTLTELTLASIRTRSSAFRLTIKGFSNSSGEVWASISGTLWRSEAWEAKFERERAAVRVLRTAER</sequence>
<protein>
    <submittedName>
        <fullName evidence="1">Uncharacterized protein</fullName>
    </submittedName>
</protein>
<accession>A0A9W7SL08</accession>
<keyword evidence="2" id="KW-1185">Reference proteome</keyword>
<gene>
    <name evidence="1" type="ORF">Tdes44962_MAKER05161</name>
</gene>
<dbReference type="Proteomes" id="UP001138500">
    <property type="component" value="Unassembled WGS sequence"/>
</dbReference>
<dbReference type="EMBL" id="RIBY02002312">
    <property type="protein sequence ID" value="KAH9819761.1"/>
    <property type="molecule type" value="Genomic_DNA"/>
</dbReference>
<comment type="caution">
    <text evidence="1">The sequence shown here is derived from an EMBL/GenBank/DDBJ whole genome shotgun (WGS) entry which is preliminary data.</text>
</comment>
<name>A0A9W7SL08_9PEZI</name>
<evidence type="ECO:0000313" key="2">
    <source>
        <dbReference type="Proteomes" id="UP001138500"/>
    </source>
</evidence>
<reference evidence="1 2" key="1">
    <citation type="journal article" date="2018" name="IMA Fungus">
        <title>IMA Genome-F 10: Nine draft genome sequences of Claviceps purpurea s.lat., including C. arundinis, C. humidiphila, and C. cf. spartinae, pseudomolecules for the pitch canker pathogen Fusarium circinatum, draft genome of Davidsoniella eucalypti, Grosmannia galeiformis, Quambalaria eucalypti, and Teratosphaeria destructans.</title>
        <authorList>
            <person name="Wingfield B.D."/>
            <person name="Liu M."/>
            <person name="Nguyen H.D."/>
            <person name="Lane F.A."/>
            <person name="Morgan S.W."/>
            <person name="De Vos L."/>
            <person name="Wilken P.M."/>
            <person name="Duong T.A."/>
            <person name="Aylward J."/>
            <person name="Coetzee M.P."/>
            <person name="Dadej K."/>
            <person name="De Beer Z.W."/>
            <person name="Findlay W."/>
            <person name="Havenga M."/>
            <person name="Kolarik M."/>
            <person name="Menzies J.G."/>
            <person name="Naidoo K."/>
            <person name="Pochopski O."/>
            <person name="Shoukouhi P."/>
            <person name="Santana Q.C."/>
            <person name="Seifert K.A."/>
            <person name="Soal N."/>
            <person name="Steenkamp E.T."/>
            <person name="Tatham C.T."/>
            <person name="van der Nest M.A."/>
            <person name="Wingfield M.J."/>
        </authorList>
    </citation>
    <scope>NUCLEOTIDE SEQUENCE [LARGE SCALE GENOMIC DNA]</scope>
    <source>
        <strain evidence="1">CMW44962</strain>
    </source>
</reference>
<dbReference type="AlphaFoldDB" id="A0A9W7SL08"/>
<evidence type="ECO:0000313" key="1">
    <source>
        <dbReference type="EMBL" id="KAH9819761.1"/>
    </source>
</evidence>